<evidence type="ECO:0008006" key="3">
    <source>
        <dbReference type="Google" id="ProtNLM"/>
    </source>
</evidence>
<proteinExistence type="predicted"/>
<reference evidence="1 2" key="1">
    <citation type="submission" date="2022-03" db="EMBL/GenBank/DDBJ databases">
        <title>Sinomonas sp. isolated from a soil.</title>
        <authorList>
            <person name="Han J."/>
            <person name="Kim D.-U."/>
        </authorList>
    </citation>
    <scope>NUCLEOTIDE SEQUENCE [LARGE SCALE GENOMIC DNA]</scope>
    <source>
        <strain evidence="1 2">5-5</strain>
    </source>
</reference>
<comment type="caution">
    <text evidence="1">The sequence shown here is derived from an EMBL/GenBank/DDBJ whole genome shotgun (WGS) entry which is preliminary data.</text>
</comment>
<accession>A0ABS9U7B0</accession>
<gene>
    <name evidence="1" type="ORF">L0M17_21825</name>
</gene>
<dbReference type="Proteomes" id="UP001202922">
    <property type="component" value="Unassembled WGS sequence"/>
</dbReference>
<name>A0ABS9U7B0_9MICC</name>
<sequence>MAENKMTGSAGEHWVCAVLSRYGWAAALIRDGLERADILAVRTEGEARRTIEVQVKTAGPGERPNWLLGSKAQQAALSRHEWFALVALRDNPVLAPRTFIVPRDHVAAVAWIHRRDWLIDPGAPPGRRSTSVAQTRVSADVFERYEDRWDLLGAPTEQAPFLLPERFRELALDPRVGLPQDHPWQKGLPERA</sequence>
<dbReference type="RefSeq" id="WP_241056743.1">
    <property type="nucleotide sequence ID" value="NZ_JAKZBV010000003.1"/>
</dbReference>
<organism evidence="1 2">
    <name type="scientific">Sinomonas terrae</name>
    <dbReference type="NCBI Taxonomy" id="2908838"/>
    <lineage>
        <taxon>Bacteria</taxon>
        <taxon>Bacillati</taxon>
        <taxon>Actinomycetota</taxon>
        <taxon>Actinomycetes</taxon>
        <taxon>Micrococcales</taxon>
        <taxon>Micrococcaceae</taxon>
        <taxon>Sinomonas</taxon>
    </lineage>
</organism>
<evidence type="ECO:0000313" key="2">
    <source>
        <dbReference type="Proteomes" id="UP001202922"/>
    </source>
</evidence>
<keyword evidence="2" id="KW-1185">Reference proteome</keyword>
<protein>
    <recommendedName>
        <fullName evidence="3">DUF4365 domain-containing protein</fullName>
    </recommendedName>
</protein>
<evidence type="ECO:0000313" key="1">
    <source>
        <dbReference type="EMBL" id="MCH6472564.1"/>
    </source>
</evidence>
<dbReference type="EMBL" id="JAKZBV010000003">
    <property type="protein sequence ID" value="MCH6472564.1"/>
    <property type="molecule type" value="Genomic_DNA"/>
</dbReference>